<evidence type="ECO:0000313" key="1">
    <source>
        <dbReference type="EMBL" id="QHN39058.1"/>
    </source>
</evidence>
<dbReference type="RefSeq" id="WP_005185704.1">
    <property type="nucleotide sequence ID" value="NZ_CP045805.1"/>
</dbReference>
<dbReference type="EMBL" id="CP045810">
    <property type="protein sequence ID" value="QHN39058.1"/>
    <property type="molecule type" value="Genomic_DNA"/>
</dbReference>
<name>A0A857LL18_9ACTN</name>
<protein>
    <submittedName>
        <fullName evidence="1">Uncharacterized protein</fullName>
    </submittedName>
</protein>
<gene>
    <name evidence="1" type="ORF">GII30_07600</name>
</gene>
<sequence length="263" mass="27530">MLQGAVGYAARADTGLEALAADAARAGDTPIESLCRSTRASLLRQAGGHDKALILDARALSVIGLPTGEGATDDGWAYAARLDALVGLAADNLGRFAFGASMRLLGRARTLAGPVTDPATDREAGGSEAADWEAMDWECGVRPRLRCEWVSAELDLYRGDPAAARTHAQAGLGLLETLPADRYTRHRVKTELIAAAVDAAAGRTDAAIERGQRCRQITAASGLLPLEWAATALLGGLVSDPGIAADNQRLQAELTRRGMSFGR</sequence>
<reference evidence="1" key="1">
    <citation type="journal article" date="2021" name="Nat. Microbiol.">
        <title>Cocultivation of an ultrasmall environmental parasitic bacterium with lytic ability against bacteria associated with wastewater foams.</title>
        <authorList>
            <person name="Batinovic S."/>
            <person name="Rose J.J.A."/>
            <person name="Ratcliffe J."/>
            <person name="Seviour R.J."/>
            <person name="Petrovski S."/>
        </authorList>
    </citation>
    <scope>NUCLEOTIDE SEQUENCE</scope>
    <source>
        <strain evidence="1">CON44</strain>
    </source>
</reference>
<dbReference type="AlphaFoldDB" id="A0A857LL18"/>
<accession>A0A857LL18</accession>
<proteinExistence type="predicted"/>
<organism evidence="1">
    <name type="scientific">Gordonia amarae</name>
    <dbReference type="NCBI Taxonomy" id="36821"/>
    <lineage>
        <taxon>Bacteria</taxon>
        <taxon>Bacillati</taxon>
        <taxon>Actinomycetota</taxon>
        <taxon>Actinomycetes</taxon>
        <taxon>Mycobacteriales</taxon>
        <taxon>Gordoniaceae</taxon>
        <taxon>Gordonia</taxon>
    </lineage>
</organism>